<dbReference type="EMBL" id="CM010718">
    <property type="protein sequence ID" value="RZC59012.1"/>
    <property type="molecule type" value="Genomic_DNA"/>
</dbReference>
<keyword evidence="1" id="KW-0472">Membrane</keyword>
<sequence length="44" mass="5210">MFIDQPSLASFLFCSSLVSIYLTICLILFCSFFFSLRLLYIYRN</sequence>
<feature type="transmembrane region" description="Helical" evidence="1">
    <location>
        <begin position="20"/>
        <end position="40"/>
    </location>
</feature>
<keyword evidence="1" id="KW-1133">Transmembrane helix</keyword>
<evidence type="ECO:0000256" key="1">
    <source>
        <dbReference type="SAM" id="Phobius"/>
    </source>
</evidence>
<organism evidence="2 3">
    <name type="scientific">Papaver somniferum</name>
    <name type="common">Opium poppy</name>
    <dbReference type="NCBI Taxonomy" id="3469"/>
    <lineage>
        <taxon>Eukaryota</taxon>
        <taxon>Viridiplantae</taxon>
        <taxon>Streptophyta</taxon>
        <taxon>Embryophyta</taxon>
        <taxon>Tracheophyta</taxon>
        <taxon>Spermatophyta</taxon>
        <taxon>Magnoliopsida</taxon>
        <taxon>Ranunculales</taxon>
        <taxon>Papaveraceae</taxon>
        <taxon>Papaveroideae</taxon>
        <taxon>Papaver</taxon>
    </lineage>
</organism>
<gene>
    <name evidence="2" type="ORF">C5167_006323</name>
</gene>
<evidence type="ECO:0000313" key="3">
    <source>
        <dbReference type="Proteomes" id="UP000316621"/>
    </source>
</evidence>
<proteinExistence type="predicted"/>
<keyword evidence="1" id="KW-0812">Transmembrane</keyword>
<dbReference type="Proteomes" id="UP000316621">
    <property type="component" value="Chromosome 4"/>
</dbReference>
<dbReference type="AlphaFoldDB" id="A0A4Y7JG49"/>
<evidence type="ECO:0000313" key="2">
    <source>
        <dbReference type="EMBL" id="RZC59012.1"/>
    </source>
</evidence>
<dbReference type="Gramene" id="RZC59012">
    <property type="protein sequence ID" value="RZC59012"/>
    <property type="gene ID" value="C5167_006323"/>
</dbReference>
<accession>A0A4Y7JG49</accession>
<reference evidence="2 3" key="1">
    <citation type="journal article" date="2018" name="Science">
        <title>The opium poppy genome and morphinan production.</title>
        <authorList>
            <person name="Guo L."/>
            <person name="Winzer T."/>
            <person name="Yang X."/>
            <person name="Li Y."/>
            <person name="Ning Z."/>
            <person name="He Z."/>
            <person name="Teodor R."/>
            <person name="Lu Y."/>
            <person name="Bowser T.A."/>
            <person name="Graham I.A."/>
            <person name="Ye K."/>
        </authorList>
    </citation>
    <scope>NUCLEOTIDE SEQUENCE [LARGE SCALE GENOMIC DNA]</scope>
    <source>
        <strain evidence="3">cv. HN1</strain>
        <tissue evidence="2">Leaves</tissue>
    </source>
</reference>
<protein>
    <submittedName>
        <fullName evidence="2">Uncharacterized protein</fullName>
    </submittedName>
</protein>
<name>A0A4Y7JG49_PAPSO</name>
<keyword evidence="3" id="KW-1185">Reference proteome</keyword>